<dbReference type="AlphaFoldDB" id="A0A7D9E7T5"/>
<reference evidence="1" key="1">
    <citation type="submission" date="2020-04" db="EMBL/GenBank/DDBJ databases">
        <authorList>
            <person name="Alioto T."/>
            <person name="Alioto T."/>
            <person name="Gomez Garrido J."/>
        </authorList>
    </citation>
    <scope>NUCLEOTIDE SEQUENCE</scope>
    <source>
        <strain evidence="1">A484AB</strain>
    </source>
</reference>
<proteinExistence type="predicted"/>
<evidence type="ECO:0000313" key="2">
    <source>
        <dbReference type="Proteomes" id="UP001152795"/>
    </source>
</evidence>
<dbReference type="Proteomes" id="UP001152795">
    <property type="component" value="Unassembled WGS sequence"/>
</dbReference>
<dbReference type="OrthoDB" id="10660987at2759"/>
<comment type="caution">
    <text evidence="1">The sequence shown here is derived from an EMBL/GenBank/DDBJ whole genome shotgun (WGS) entry which is preliminary data.</text>
</comment>
<sequence length="170" mass="18397">MSLKLLILVISTAFVLAQLCPEGQFETSFLDSCSDCPQNPETSCEGEGDDAESCEKSCIKDVISEKKSRQQINESAIAIGVSCGAVSLLVIVCLGLYFHTRRNDCAVENDVQIETQTIVAENEDAEDDRPGLPTPAAAEFQIYPGEGTSSDLDIMKDRSSSALDLEEHVM</sequence>
<name>A0A7D9E7T5_PARCT</name>
<dbReference type="EMBL" id="CACRXK020004554">
    <property type="protein sequence ID" value="CAB4003164.1"/>
    <property type="molecule type" value="Genomic_DNA"/>
</dbReference>
<protein>
    <submittedName>
        <fullName evidence="1">Uncharacterized protein</fullName>
    </submittedName>
</protein>
<organism evidence="1 2">
    <name type="scientific">Paramuricea clavata</name>
    <name type="common">Red gorgonian</name>
    <name type="synonym">Violescent sea-whip</name>
    <dbReference type="NCBI Taxonomy" id="317549"/>
    <lineage>
        <taxon>Eukaryota</taxon>
        <taxon>Metazoa</taxon>
        <taxon>Cnidaria</taxon>
        <taxon>Anthozoa</taxon>
        <taxon>Octocorallia</taxon>
        <taxon>Malacalcyonacea</taxon>
        <taxon>Plexauridae</taxon>
        <taxon>Paramuricea</taxon>
    </lineage>
</organism>
<evidence type="ECO:0000313" key="1">
    <source>
        <dbReference type="EMBL" id="CAB4003164.1"/>
    </source>
</evidence>
<keyword evidence="2" id="KW-1185">Reference proteome</keyword>
<gene>
    <name evidence="1" type="ORF">PACLA_8A029832</name>
</gene>
<accession>A0A7D9E7T5</accession>